<comment type="caution">
    <text evidence="1">The sequence shown here is derived from an EMBL/GenBank/DDBJ whole genome shotgun (WGS) entry which is preliminary data.</text>
</comment>
<dbReference type="Proteomes" id="UP001200642">
    <property type="component" value="Unassembled WGS sequence"/>
</dbReference>
<dbReference type="Pfam" id="PF10677">
    <property type="entry name" value="DUF2490"/>
    <property type="match status" value="1"/>
</dbReference>
<keyword evidence="2" id="KW-1185">Reference proteome</keyword>
<proteinExistence type="predicted"/>
<name>A0AAE3EUD3_9FLAO</name>
<dbReference type="EMBL" id="JAIRBC010000008">
    <property type="protein sequence ID" value="MCG2460518.1"/>
    <property type="molecule type" value="Genomic_DNA"/>
</dbReference>
<dbReference type="InterPro" id="IPR019619">
    <property type="entry name" value="DUF2490"/>
</dbReference>
<evidence type="ECO:0000313" key="1">
    <source>
        <dbReference type="EMBL" id="MCG2460518.1"/>
    </source>
</evidence>
<organism evidence="1 2">
    <name type="scientific">Cerina litoralis</name>
    <dbReference type="NCBI Taxonomy" id="2874477"/>
    <lineage>
        <taxon>Bacteria</taxon>
        <taxon>Pseudomonadati</taxon>
        <taxon>Bacteroidota</taxon>
        <taxon>Flavobacteriia</taxon>
        <taxon>Flavobacteriales</taxon>
        <taxon>Flavobacteriaceae</taxon>
        <taxon>Cerina</taxon>
    </lineage>
</organism>
<dbReference type="AlphaFoldDB" id="A0AAE3EUD3"/>
<gene>
    <name evidence="1" type="ORF">K8352_07145</name>
</gene>
<reference evidence="1" key="1">
    <citation type="submission" date="2023-02" db="EMBL/GenBank/DDBJ databases">
        <title>Genome of Flavobacteriaceae gen. nov. sp. strain F89.</title>
        <authorList>
            <person name="Wang Y."/>
        </authorList>
    </citation>
    <scope>NUCLEOTIDE SEQUENCE</scope>
    <source>
        <strain evidence="1">F89</strain>
    </source>
</reference>
<evidence type="ECO:0000313" key="2">
    <source>
        <dbReference type="Proteomes" id="UP001200642"/>
    </source>
</evidence>
<accession>A0AAE3EUD3</accession>
<protein>
    <submittedName>
        <fullName evidence="1">DUF2490 domain-containing protein</fullName>
    </submittedName>
</protein>
<dbReference type="RefSeq" id="WP_317901664.1">
    <property type="nucleotide sequence ID" value="NZ_JAIRBC010000008.1"/>
</dbReference>
<sequence>MVSRIKPIKWVLCILLWGIVLDSYAQEDSDFTQQLWASFNPSYKLTEKKQIKGDLGYRTISPPSWNRLIARGGLEVVTDGLILKNFKKIKTQENYTYGAGMFYLNSDTGSNSFEIRPYQGYRVSFNVSNRLAFGQYIRLEERFVFSKSSGNVFGVRLRYQILGNINLEGLIFQEGTGIYFPIGVEFFFNIRKTSQFNDVLRVSPGIGYQINPGFKIQGGIAYHYTQDEAGEVAKSNDFIYQFKLFKTLNFGKKAPSVEPDQPPGETNFQEL</sequence>